<gene>
    <name evidence="1" type="ORF">E2C01_034970</name>
</gene>
<protein>
    <submittedName>
        <fullName evidence="1">Uncharacterized protein</fullName>
    </submittedName>
</protein>
<keyword evidence="2" id="KW-1185">Reference proteome</keyword>
<dbReference type="Proteomes" id="UP000324222">
    <property type="component" value="Unassembled WGS sequence"/>
</dbReference>
<sequence length="124" mass="14080">MTHDSRPTINDPRPTAHRRCLVSRDSRKGGGKLRSSVLLASMCCEKCTALRVLYENEMKICQVAAITQTSTITITLHHYQNTYVRMCPTKARPIRCSASQYNLYLLVYKTDTVRLLSCRRSAAI</sequence>
<reference evidence="1 2" key="1">
    <citation type="submission" date="2019-05" db="EMBL/GenBank/DDBJ databases">
        <title>Another draft genome of Portunus trituberculatus and its Hox gene families provides insights of decapod evolution.</title>
        <authorList>
            <person name="Jeong J.-H."/>
            <person name="Song I."/>
            <person name="Kim S."/>
            <person name="Choi T."/>
            <person name="Kim D."/>
            <person name="Ryu S."/>
            <person name="Kim W."/>
        </authorList>
    </citation>
    <scope>NUCLEOTIDE SEQUENCE [LARGE SCALE GENOMIC DNA]</scope>
    <source>
        <tissue evidence="1">Muscle</tissue>
    </source>
</reference>
<evidence type="ECO:0000313" key="1">
    <source>
        <dbReference type="EMBL" id="MPC41381.1"/>
    </source>
</evidence>
<evidence type="ECO:0000313" key="2">
    <source>
        <dbReference type="Proteomes" id="UP000324222"/>
    </source>
</evidence>
<dbReference type="AlphaFoldDB" id="A0A5B7F2Y3"/>
<proteinExistence type="predicted"/>
<accession>A0A5B7F2Y3</accession>
<comment type="caution">
    <text evidence="1">The sequence shown here is derived from an EMBL/GenBank/DDBJ whole genome shotgun (WGS) entry which is preliminary data.</text>
</comment>
<dbReference type="EMBL" id="VSRR010005036">
    <property type="protein sequence ID" value="MPC41381.1"/>
    <property type="molecule type" value="Genomic_DNA"/>
</dbReference>
<name>A0A5B7F2Y3_PORTR</name>
<organism evidence="1 2">
    <name type="scientific">Portunus trituberculatus</name>
    <name type="common">Swimming crab</name>
    <name type="synonym">Neptunus trituberculatus</name>
    <dbReference type="NCBI Taxonomy" id="210409"/>
    <lineage>
        <taxon>Eukaryota</taxon>
        <taxon>Metazoa</taxon>
        <taxon>Ecdysozoa</taxon>
        <taxon>Arthropoda</taxon>
        <taxon>Crustacea</taxon>
        <taxon>Multicrustacea</taxon>
        <taxon>Malacostraca</taxon>
        <taxon>Eumalacostraca</taxon>
        <taxon>Eucarida</taxon>
        <taxon>Decapoda</taxon>
        <taxon>Pleocyemata</taxon>
        <taxon>Brachyura</taxon>
        <taxon>Eubrachyura</taxon>
        <taxon>Portunoidea</taxon>
        <taxon>Portunidae</taxon>
        <taxon>Portuninae</taxon>
        <taxon>Portunus</taxon>
    </lineage>
</organism>